<name>A0A8S4R0W3_9NEOP</name>
<reference evidence="2" key="1">
    <citation type="submission" date="2022-03" db="EMBL/GenBank/DDBJ databases">
        <authorList>
            <person name="Lindestad O."/>
        </authorList>
    </citation>
    <scope>NUCLEOTIDE SEQUENCE</scope>
</reference>
<dbReference type="AlphaFoldDB" id="A0A8S4R0W3"/>
<organism evidence="2 3">
    <name type="scientific">Pararge aegeria aegeria</name>
    <dbReference type="NCBI Taxonomy" id="348720"/>
    <lineage>
        <taxon>Eukaryota</taxon>
        <taxon>Metazoa</taxon>
        <taxon>Ecdysozoa</taxon>
        <taxon>Arthropoda</taxon>
        <taxon>Hexapoda</taxon>
        <taxon>Insecta</taxon>
        <taxon>Pterygota</taxon>
        <taxon>Neoptera</taxon>
        <taxon>Endopterygota</taxon>
        <taxon>Lepidoptera</taxon>
        <taxon>Glossata</taxon>
        <taxon>Ditrysia</taxon>
        <taxon>Papilionoidea</taxon>
        <taxon>Nymphalidae</taxon>
        <taxon>Satyrinae</taxon>
        <taxon>Satyrini</taxon>
        <taxon>Parargina</taxon>
        <taxon>Pararge</taxon>
    </lineage>
</organism>
<feature type="chain" id="PRO_5035739947" evidence="1">
    <location>
        <begin position="16"/>
        <end position="113"/>
    </location>
</feature>
<evidence type="ECO:0000256" key="1">
    <source>
        <dbReference type="SAM" id="SignalP"/>
    </source>
</evidence>
<comment type="caution">
    <text evidence="2">The sequence shown here is derived from an EMBL/GenBank/DDBJ whole genome shotgun (WGS) entry which is preliminary data.</text>
</comment>
<dbReference type="EMBL" id="CAKXAJ010021263">
    <property type="protein sequence ID" value="CAH2226411.1"/>
    <property type="molecule type" value="Genomic_DNA"/>
</dbReference>
<accession>A0A8S4R0W3</accession>
<gene>
    <name evidence="2" type="primary">jg20552</name>
    <name evidence="2" type="ORF">PAEG_LOCUS7117</name>
</gene>
<proteinExistence type="predicted"/>
<dbReference type="Pfam" id="PF12314">
    <property type="entry name" value="IMCp"/>
    <property type="match status" value="1"/>
</dbReference>
<dbReference type="InterPro" id="IPR022086">
    <property type="entry name" value="IMCp"/>
</dbReference>
<feature type="signal peptide" evidence="1">
    <location>
        <begin position="1"/>
        <end position="15"/>
    </location>
</feature>
<sequence length="113" mass="11982">MYDVCVVILAAVALAAPEGARDKRGFLHGGWSSGLGHSSLELGHGSLGHAPVLESYSAPAHIVSVNKIVHVPKVVEFKKIVSVPKVVSVPQIVKVSKIVESPHYSSGYSSGWW</sequence>
<keyword evidence="3" id="KW-1185">Reference proteome</keyword>
<protein>
    <submittedName>
        <fullName evidence="2">Jg20552 protein</fullName>
    </submittedName>
</protein>
<evidence type="ECO:0000313" key="3">
    <source>
        <dbReference type="Proteomes" id="UP000838756"/>
    </source>
</evidence>
<keyword evidence="1" id="KW-0732">Signal</keyword>
<dbReference type="Proteomes" id="UP000838756">
    <property type="component" value="Unassembled WGS sequence"/>
</dbReference>
<evidence type="ECO:0000313" key="2">
    <source>
        <dbReference type="EMBL" id="CAH2226411.1"/>
    </source>
</evidence>